<evidence type="ECO:0000313" key="2">
    <source>
        <dbReference type="Proteomes" id="UP000321570"/>
    </source>
</evidence>
<dbReference type="EMBL" id="CABIJS010000111">
    <property type="protein sequence ID" value="VUZ43745.1"/>
    <property type="molecule type" value="Genomic_DNA"/>
</dbReference>
<accession>A0A564Y8X1</accession>
<organism evidence="1 2">
    <name type="scientific">Hymenolepis diminuta</name>
    <name type="common">Rat tapeworm</name>
    <dbReference type="NCBI Taxonomy" id="6216"/>
    <lineage>
        <taxon>Eukaryota</taxon>
        <taxon>Metazoa</taxon>
        <taxon>Spiralia</taxon>
        <taxon>Lophotrochozoa</taxon>
        <taxon>Platyhelminthes</taxon>
        <taxon>Cestoda</taxon>
        <taxon>Eucestoda</taxon>
        <taxon>Cyclophyllidea</taxon>
        <taxon>Hymenolepididae</taxon>
        <taxon>Hymenolepis</taxon>
    </lineage>
</organism>
<keyword evidence="2" id="KW-1185">Reference proteome</keyword>
<evidence type="ECO:0000313" key="1">
    <source>
        <dbReference type="EMBL" id="VUZ43745.1"/>
    </source>
</evidence>
<proteinExistence type="predicted"/>
<dbReference type="Proteomes" id="UP000321570">
    <property type="component" value="Unassembled WGS sequence"/>
</dbReference>
<protein>
    <submittedName>
        <fullName evidence="1">Uncharacterized protein</fullName>
    </submittedName>
</protein>
<dbReference type="PANTHER" id="PTHR38681">
    <property type="entry name" value="RETROVIRUS-RELATED POL POLYPROTEIN FROM TRANSPOSON 412-LIKE PROTEIN-RELATED"/>
    <property type="match status" value="1"/>
</dbReference>
<dbReference type="PANTHER" id="PTHR38681:SF1">
    <property type="entry name" value="RETROVIRUS-RELATED POL POLYPROTEIN FROM TRANSPOSON 412-LIKE PROTEIN"/>
    <property type="match status" value="1"/>
</dbReference>
<name>A0A564Y8X1_HYMDI</name>
<dbReference type="AlphaFoldDB" id="A0A564Y8X1"/>
<reference evidence="1 2" key="1">
    <citation type="submission" date="2019-07" db="EMBL/GenBank/DDBJ databases">
        <authorList>
            <person name="Jastrzebski P J."/>
            <person name="Paukszto L."/>
            <person name="Jastrzebski P J."/>
        </authorList>
    </citation>
    <scope>NUCLEOTIDE SEQUENCE [LARGE SCALE GENOMIC DNA]</scope>
    <source>
        <strain evidence="1 2">WMS-il1</strain>
    </source>
</reference>
<gene>
    <name evidence="1" type="ORF">WMSIL1_LOCUS3973</name>
</gene>
<sequence length="102" mass="11414">MHNLQATPTRPTSNPIFIPADLTTCSHVFLRSDSVRKPLPPIYDGPFRVLQKGKRALTIPQNGRKSVVSIDCVKSAHLDKPVTENSASVFHPNTRIREQENQ</sequence>